<dbReference type="SUPFAM" id="SSF56059">
    <property type="entry name" value="Glutathione synthetase ATP-binding domain-like"/>
    <property type="match status" value="1"/>
</dbReference>
<name>A0A4V3CIR1_9BURK</name>
<dbReference type="Gene3D" id="3.30.470.20">
    <property type="entry name" value="ATP-grasp fold, B domain"/>
    <property type="match status" value="1"/>
</dbReference>
<evidence type="ECO:0000256" key="4">
    <source>
        <dbReference type="ARBA" id="ARBA00022842"/>
    </source>
</evidence>
<comment type="caution">
    <text evidence="6">The sequence shown here is derived from an EMBL/GenBank/DDBJ whole genome shotgun (WGS) entry which is preliminary data.</text>
</comment>
<dbReference type="PRINTS" id="PR00413">
    <property type="entry name" value="HADHALOGNASE"/>
</dbReference>
<dbReference type="SFLD" id="SFLDG01129">
    <property type="entry name" value="C1.5:_HAD__Beta-PGM__Phosphata"/>
    <property type="match status" value="1"/>
</dbReference>
<evidence type="ECO:0000259" key="5">
    <source>
        <dbReference type="Pfam" id="PF21360"/>
    </source>
</evidence>
<dbReference type="Pfam" id="PF21360">
    <property type="entry name" value="PylC-like_N"/>
    <property type="match status" value="1"/>
</dbReference>
<dbReference type="GO" id="GO:0016791">
    <property type="term" value="F:phosphatase activity"/>
    <property type="evidence" value="ECO:0007669"/>
    <property type="project" value="TreeGrafter"/>
</dbReference>
<dbReference type="InterPro" id="IPR006439">
    <property type="entry name" value="HAD-SF_hydro_IA"/>
</dbReference>
<keyword evidence="4" id="KW-0460">Magnesium</keyword>
<dbReference type="RefSeq" id="WP_133604638.1">
    <property type="nucleotide sequence ID" value="NZ_JAUFPJ010000009.1"/>
</dbReference>
<dbReference type="GO" id="GO:0046872">
    <property type="term" value="F:metal ion binding"/>
    <property type="evidence" value="ECO:0007669"/>
    <property type="project" value="UniProtKB-KW"/>
</dbReference>
<dbReference type="SFLD" id="SFLDS00003">
    <property type="entry name" value="Haloacid_Dehalogenase"/>
    <property type="match status" value="1"/>
</dbReference>
<dbReference type="Proteomes" id="UP000295357">
    <property type="component" value="Unassembled WGS sequence"/>
</dbReference>
<protein>
    <submittedName>
        <fullName evidence="6">HAD superfamily hydrolase (TIGR01549 family)</fullName>
    </submittedName>
</protein>
<keyword evidence="3 6" id="KW-0378">Hydrolase</keyword>
<dbReference type="Gene3D" id="3.40.50.20">
    <property type="match status" value="1"/>
</dbReference>
<evidence type="ECO:0000313" key="7">
    <source>
        <dbReference type="Proteomes" id="UP000295357"/>
    </source>
</evidence>
<dbReference type="PANTHER" id="PTHR46470">
    <property type="entry name" value="N-ACYLNEURAMINATE-9-PHOSPHATASE"/>
    <property type="match status" value="1"/>
</dbReference>
<comment type="cofactor">
    <cofactor evidence="1">
        <name>Mg(2+)</name>
        <dbReference type="ChEBI" id="CHEBI:18420"/>
    </cofactor>
</comment>
<dbReference type="InterPro" id="IPR051400">
    <property type="entry name" value="HAD-like_hydrolase"/>
</dbReference>
<feature type="domain" description="PylC N-terminal" evidence="5">
    <location>
        <begin position="8"/>
        <end position="103"/>
    </location>
</feature>
<dbReference type="InterPro" id="IPR023214">
    <property type="entry name" value="HAD_sf"/>
</dbReference>
<organism evidence="6 7">
    <name type="scientific">Roseateles asaccharophilus</name>
    <dbReference type="NCBI Taxonomy" id="582607"/>
    <lineage>
        <taxon>Bacteria</taxon>
        <taxon>Pseudomonadati</taxon>
        <taxon>Pseudomonadota</taxon>
        <taxon>Betaproteobacteria</taxon>
        <taxon>Burkholderiales</taxon>
        <taxon>Sphaerotilaceae</taxon>
        <taxon>Roseateles</taxon>
    </lineage>
</organism>
<gene>
    <name evidence="6" type="ORF">DFR39_10824</name>
</gene>
<keyword evidence="2" id="KW-0479">Metal-binding</keyword>
<dbReference type="Gene3D" id="1.20.120.710">
    <property type="entry name" value="Haloacid dehalogenase hydrolase-like domain"/>
    <property type="match status" value="1"/>
</dbReference>
<evidence type="ECO:0000256" key="1">
    <source>
        <dbReference type="ARBA" id="ARBA00001946"/>
    </source>
</evidence>
<dbReference type="Gene3D" id="3.40.50.1000">
    <property type="entry name" value="HAD superfamily/HAD-like"/>
    <property type="match status" value="1"/>
</dbReference>
<reference evidence="6 7" key="1">
    <citation type="submission" date="2019-03" db="EMBL/GenBank/DDBJ databases">
        <title>Genomic Encyclopedia of Type Strains, Phase IV (KMG-IV): sequencing the most valuable type-strain genomes for metagenomic binning, comparative biology and taxonomic classification.</title>
        <authorList>
            <person name="Goeker M."/>
        </authorList>
    </citation>
    <scope>NUCLEOTIDE SEQUENCE [LARGE SCALE GENOMIC DNA]</scope>
    <source>
        <strain evidence="6 7">DSM 25082</strain>
    </source>
</reference>
<dbReference type="SUPFAM" id="SSF56784">
    <property type="entry name" value="HAD-like"/>
    <property type="match status" value="1"/>
</dbReference>
<dbReference type="Pfam" id="PF00702">
    <property type="entry name" value="Hydrolase"/>
    <property type="match status" value="1"/>
</dbReference>
<accession>A0A4V3CIR1</accession>
<evidence type="ECO:0000256" key="2">
    <source>
        <dbReference type="ARBA" id="ARBA00022723"/>
    </source>
</evidence>
<dbReference type="PANTHER" id="PTHR46470:SF2">
    <property type="entry name" value="GLYCERALDEHYDE 3-PHOSPHATE PHOSPHATASE"/>
    <property type="match status" value="1"/>
</dbReference>
<evidence type="ECO:0000313" key="6">
    <source>
        <dbReference type="EMBL" id="TDP06556.1"/>
    </source>
</evidence>
<dbReference type="InterPro" id="IPR036412">
    <property type="entry name" value="HAD-like_sf"/>
</dbReference>
<dbReference type="AlphaFoldDB" id="A0A4V3CIR1"/>
<dbReference type="NCBIfam" id="TIGR01549">
    <property type="entry name" value="HAD-SF-IA-v1"/>
    <property type="match status" value="1"/>
</dbReference>
<dbReference type="EMBL" id="SNXE01000008">
    <property type="protein sequence ID" value="TDP06556.1"/>
    <property type="molecule type" value="Genomic_DNA"/>
</dbReference>
<dbReference type="OrthoDB" id="264363at2"/>
<dbReference type="InterPro" id="IPR048764">
    <property type="entry name" value="PylC_N"/>
</dbReference>
<evidence type="ECO:0000256" key="3">
    <source>
        <dbReference type="ARBA" id="ARBA00022801"/>
    </source>
</evidence>
<dbReference type="GO" id="GO:0044281">
    <property type="term" value="P:small molecule metabolic process"/>
    <property type="evidence" value="ECO:0007669"/>
    <property type="project" value="UniProtKB-ARBA"/>
</dbReference>
<keyword evidence="7" id="KW-1185">Reference proteome</keyword>
<proteinExistence type="predicted"/>
<sequence length="560" mass="61475">MKPRGLLLLSAGGFQGLALIQGLQSLHGLRLIVADSYADNVTRFLADQYVVAPPLSDQAVFEQFLLNLCQEQDIELLLAATDHELRTVDRLRTRLQAMGVSVLVSTGRALELGQDKLAFYRWLAEQGHRVLPFFERPDDPAAPELLIGKARGAWGGRAMLQHRRGQEMASLPEGYVWQPMLTDFDEYSVDFSVRPDGALSPLAFRRRLRTVGGYAVVCEPGAPSEVSVAATAAARGLADLGACGPLNLQLLHWSGGVAVSDFNPRGGTSMALSISAGLNPMEFLLQASPDPAPCAKPVVLQRTTQLFRQQLVPRLDLSGVRGVVLDLDDTLLDQKAWMLDKLRLTWRGLAAHLPPQAQFLSDCWALIEEGHRSDLFDRLCSRWGWGQATRDALIEAYRGAVPRKACLYPEVDGVLDQLRRSGYRLALLTDNPAASQRQKLQVSRLDSQLDAVILTADLGCRKPDGTAFAAAAEALALSPAELVMVGDNLYRDIHGALLAGYRHAFHLTRAGAFFNFDGALWRELHPEQEAWTAVNCLRDLHAHLPKLLCTAGTRDEGNIF</sequence>